<name>A0ABQ4HWQ0_9ACTN</name>
<dbReference type="InterPro" id="IPR010982">
    <property type="entry name" value="Lambda_DNA-bd_dom_sf"/>
</dbReference>
<accession>A0ABQ4HWQ0</accession>
<reference evidence="2 3" key="1">
    <citation type="submission" date="2021-01" db="EMBL/GenBank/DDBJ databases">
        <title>Whole genome shotgun sequence of Verrucosispora andamanensis NBRC 109075.</title>
        <authorList>
            <person name="Komaki H."/>
            <person name="Tamura T."/>
        </authorList>
    </citation>
    <scope>NUCLEOTIDE SEQUENCE [LARGE SCALE GENOMIC DNA]</scope>
    <source>
        <strain evidence="2 3">NBRC 109075</strain>
    </source>
</reference>
<comment type="caution">
    <text evidence="2">The sequence shown here is derived from an EMBL/GenBank/DDBJ whole genome shotgun (WGS) entry which is preliminary data.</text>
</comment>
<gene>
    <name evidence="2" type="ORF">Van01_33020</name>
</gene>
<dbReference type="InterPro" id="IPR001387">
    <property type="entry name" value="Cro/C1-type_HTH"/>
</dbReference>
<evidence type="ECO:0008006" key="4">
    <source>
        <dbReference type="Google" id="ProtNLM"/>
    </source>
</evidence>
<protein>
    <recommendedName>
        <fullName evidence="4">Helix-turn-helix domain-containing protein</fullName>
    </recommendedName>
</protein>
<feature type="region of interest" description="Disordered" evidence="1">
    <location>
        <begin position="72"/>
        <end position="162"/>
    </location>
</feature>
<sequence>MSPPPAPHPPAALGPLVARLRLARGWSQTRLAAELCAAAGVFTLSRHEISRWEREVRVPGRFWRGWLVRILALPGSPPTNDPTAPPTESTARPHHPGASPTGPGARLTGPVPAGRPGTAPGTGGSPRSARRVTAPTGPTRPRPARNTTRRRAGGSSRRTATH</sequence>
<dbReference type="Gene3D" id="1.10.260.40">
    <property type="entry name" value="lambda repressor-like DNA-binding domains"/>
    <property type="match status" value="1"/>
</dbReference>
<dbReference type="SUPFAM" id="SSF47413">
    <property type="entry name" value="lambda repressor-like DNA-binding domains"/>
    <property type="match status" value="1"/>
</dbReference>
<evidence type="ECO:0000313" key="2">
    <source>
        <dbReference type="EMBL" id="GIJ10088.1"/>
    </source>
</evidence>
<evidence type="ECO:0000256" key="1">
    <source>
        <dbReference type="SAM" id="MobiDB-lite"/>
    </source>
</evidence>
<dbReference type="CDD" id="cd00093">
    <property type="entry name" value="HTH_XRE"/>
    <property type="match status" value="1"/>
</dbReference>
<dbReference type="Proteomes" id="UP000647017">
    <property type="component" value="Unassembled WGS sequence"/>
</dbReference>
<dbReference type="RefSeq" id="WP_204007868.1">
    <property type="nucleotide sequence ID" value="NZ_BOOZ01000016.1"/>
</dbReference>
<proteinExistence type="predicted"/>
<feature type="compositionally biased region" description="Low complexity" evidence="1">
    <location>
        <begin position="153"/>
        <end position="162"/>
    </location>
</feature>
<dbReference type="EMBL" id="BOOZ01000016">
    <property type="protein sequence ID" value="GIJ10088.1"/>
    <property type="molecule type" value="Genomic_DNA"/>
</dbReference>
<keyword evidence="3" id="KW-1185">Reference proteome</keyword>
<organism evidence="2 3">
    <name type="scientific">Micromonospora andamanensis</name>
    <dbReference type="NCBI Taxonomy" id="1287068"/>
    <lineage>
        <taxon>Bacteria</taxon>
        <taxon>Bacillati</taxon>
        <taxon>Actinomycetota</taxon>
        <taxon>Actinomycetes</taxon>
        <taxon>Micromonosporales</taxon>
        <taxon>Micromonosporaceae</taxon>
        <taxon>Micromonospora</taxon>
    </lineage>
</organism>
<feature type="compositionally biased region" description="Pro residues" evidence="1">
    <location>
        <begin position="75"/>
        <end position="85"/>
    </location>
</feature>
<evidence type="ECO:0000313" key="3">
    <source>
        <dbReference type="Proteomes" id="UP000647017"/>
    </source>
</evidence>
<feature type="compositionally biased region" description="Low complexity" evidence="1">
    <location>
        <begin position="109"/>
        <end position="139"/>
    </location>
</feature>